<gene>
    <name evidence="1" type="ORF">CVV64_16710</name>
</gene>
<name>A0A2N1PKM9_9BACT</name>
<evidence type="ECO:0000313" key="1">
    <source>
        <dbReference type="EMBL" id="PKK88885.1"/>
    </source>
</evidence>
<dbReference type="Proteomes" id="UP000233256">
    <property type="component" value="Unassembled WGS sequence"/>
</dbReference>
<proteinExistence type="predicted"/>
<dbReference type="EMBL" id="PGXC01000031">
    <property type="protein sequence ID" value="PKK88885.1"/>
    <property type="molecule type" value="Genomic_DNA"/>
</dbReference>
<evidence type="ECO:0008006" key="3">
    <source>
        <dbReference type="Google" id="ProtNLM"/>
    </source>
</evidence>
<dbReference type="AlphaFoldDB" id="A0A2N1PKM9"/>
<sequence>MKLKSVQRFCSLSPFRISLLSWAFFLLPIILVLLSPFSGLFPALVFHHERIEVTIEGDIINVEGHYFYRNTWPFRVSQTLSVPLPHGSDEKSPIEPEVIMVSPESRNIDVRNILGREIFSIMVESGKEAEVVVRYSQAATQRRGRYLLTTTKPWGKPLVRGEYTLEFIGAEMVSIESNYPLEKLGNGLWCFRKKDFMPVMDWEFSW</sequence>
<reference evidence="1 2" key="1">
    <citation type="journal article" date="2017" name="ISME J.">
        <title>Potential for microbial H2 and metal transformations associated with novel bacteria and archaea in deep terrestrial subsurface sediments.</title>
        <authorList>
            <person name="Hernsdorf A.W."/>
            <person name="Amano Y."/>
            <person name="Miyakawa K."/>
            <person name="Ise K."/>
            <person name="Suzuki Y."/>
            <person name="Anantharaman K."/>
            <person name="Probst A."/>
            <person name="Burstein D."/>
            <person name="Thomas B.C."/>
            <person name="Banfield J.F."/>
        </authorList>
    </citation>
    <scope>NUCLEOTIDE SEQUENCE [LARGE SCALE GENOMIC DNA]</scope>
    <source>
        <strain evidence="1">HGW-Wallbacteria-1</strain>
    </source>
</reference>
<evidence type="ECO:0000313" key="2">
    <source>
        <dbReference type="Proteomes" id="UP000233256"/>
    </source>
</evidence>
<protein>
    <recommendedName>
        <fullName evidence="3">DUF2207 domain-containing protein</fullName>
    </recommendedName>
</protein>
<organism evidence="1 2">
    <name type="scientific">Candidatus Wallbacteria bacterium HGW-Wallbacteria-1</name>
    <dbReference type="NCBI Taxonomy" id="2013854"/>
    <lineage>
        <taxon>Bacteria</taxon>
        <taxon>Candidatus Walliibacteriota</taxon>
    </lineage>
</organism>
<accession>A0A2N1PKM9</accession>
<comment type="caution">
    <text evidence="1">The sequence shown here is derived from an EMBL/GenBank/DDBJ whole genome shotgun (WGS) entry which is preliminary data.</text>
</comment>